<dbReference type="InterPro" id="IPR057264">
    <property type="entry name" value="Ribosomal_uL24_C"/>
</dbReference>
<dbReference type="InterPro" id="IPR014722">
    <property type="entry name" value="Rib_uL2_dom2"/>
</dbReference>
<dbReference type="CDD" id="cd06089">
    <property type="entry name" value="KOW_RPL26"/>
    <property type="match status" value="1"/>
</dbReference>
<evidence type="ECO:0000256" key="1">
    <source>
        <dbReference type="ARBA" id="ARBA00010618"/>
    </source>
</evidence>
<dbReference type="AlphaFoldDB" id="T2M7Z3"/>
<sequence>INMPRPSKIERIFVNQKLPWSPFPRRPLPFRMVEWKTRKYPKSYQVRKAKPPCQVFRVAPIKDWGIVRNDLVEICCGEDTGKQGKVRAVAPEKNLLKVVGLNCSRQFLPDIGNGNPGYVLSEEPLHFYEVKLVNPHTGRGTDIVLRYDELGEKVRVCKETGHVIPTPPFERSDWKERSAVKEGDLDTRAEVVQQYTYVPSLLFFHEEIMKEMNIPMSVKKTELERRDLIMKELEEEAIQEKLLISESASEEKKKSFLENIRSRFFFWL</sequence>
<organism evidence="5">
    <name type="scientific">Hydra vulgaris</name>
    <name type="common">Hydra</name>
    <name type="synonym">Hydra attenuata</name>
    <dbReference type="NCBI Taxonomy" id="6087"/>
    <lineage>
        <taxon>Eukaryota</taxon>
        <taxon>Metazoa</taxon>
        <taxon>Cnidaria</taxon>
        <taxon>Hydrozoa</taxon>
        <taxon>Hydroidolina</taxon>
        <taxon>Anthoathecata</taxon>
        <taxon>Aplanulata</taxon>
        <taxon>Hydridae</taxon>
        <taxon>Hydra</taxon>
    </lineage>
</organism>
<dbReference type="Gene3D" id="2.30.30.30">
    <property type="match status" value="1"/>
</dbReference>
<dbReference type="SUPFAM" id="SSF50104">
    <property type="entry name" value="Translation proteins SH3-like domain"/>
    <property type="match status" value="1"/>
</dbReference>
<evidence type="ECO:0000256" key="2">
    <source>
        <dbReference type="ARBA" id="ARBA00022980"/>
    </source>
</evidence>
<dbReference type="Pfam" id="PF17136">
    <property type="entry name" value="ribosomal_L24"/>
    <property type="match status" value="1"/>
</dbReference>
<reference evidence="5" key="1">
    <citation type="journal article" date="2013" name="Genome Biol. Evol.">
        <title>Punctuated emergences of genetic and phenotypic innovations in eumetazoan, bilaterian, euteleostome, and hominidae ancestors.</title>
        <authorList>
            <person name="Wenger Y."/>
            <person name="Galliot B."/>
        </authorList>
    </citation>
    <scope>NUCLEOTIDE SEQUENCE</scope>
    <source>
        <tissue evidence="5">Whole animals</tissue>
    </source>
</reference>
<dbReference type="GO" id="GO:0005840">
    <property type="term" value="C:ribosome"/>
    <property type="evidence" value="ECO:0007669"/>
    <property type="project" value="UniProtKB-KW"/>
</dbReference>
<feature type="domain" description="Large ribosomal subunit protein uL24 C-terminal" evidence="4">
    <location>
        <begin position="113"/>
        <end position="164"/>
    </location>
</feature>
<dbReference type="GO" id="GO:0003735">
    <property type="term" value="F:structural constituent of ribosome"/>
    <property type="evidence" value="ECO:0007669"/>
    <property type="project" value="InterPro"/>
</dbReference>
<dbReference type="InterPro" id="IPR041988">
    <property type="entry name" value="Ribosomal_uL24_KOW"/>
</dbReference>
<dbReference type="InterPro" id="IPR003256">
    <property type="entry name" value="Ribosomal_uL24"/>
</dbReference>
<evidence type="ECO:0000256" key="3">
    <source>
        <dbReference type="ARBA" id="ARBA00023274"/>
    </source>
</evidence>
<dbReference type="GO" id="GO:1990904">
    <property type="term" value="C:ribonucleoprotein complex"/>
    <property type="evidence" value="ECO:0007669"/>
    <property type="project" value="UniProtKB-KW"/>
</dbReference>
<accession>T2M7Z3</accession>
<dbReference type="OrthoDB" id="359154at2759"/>
<dbReference type="EMBL" id="HAAD01002007">
    <property type="protein sequence ID" value="CDG68239.1"/>
    <property type="molecule type" value="mRNA"/>
</dbReference>
<dbReference type="InterPro" id="IPR008991">
    <property type="entry name" value="Translation_prot_SH3-like_sf"/>
</dbReference>
<dbReference type="GO" id="GO:0003723">
    <property type="term" value="F:RNA binding"/>
    <property type="evidence" value="ECO:0007669"/>
    <property type="project" value="InterPro"/>
</dbReference>
<proteinExistence type="evidence at transcript level"/>
<keyword evidence="3" id="KW-0687">Ribonucleoprotein</keyword>
<evidence type="ECO:0000313" key="5">
    <source>
        <dbReference type="EMBL" id="CDG68239.1"/>
    </source>
</evidence>
<evidence type="ECO:0000259" key="4">
    <source>
        <dbReference type="Pfam" id="PF17136"/>
    </source>
</evidence>
<comment type="similarity">
    <text evidence="1">Belongs to the universal ribosomal protein uL24 family.</text>
</comment>
<dbReference type="GO" id="GO:0006412">
    <property type="term" value="P:translation"/>
    <property type="evidence" value="ECO:0007669"/>
    <property type="project" value="InterPro"/>
</dbReference>
<feature type="non-terminal residue" evidence="5">
    <location>
        <position position="1"/>
    </location>
</feature>
<keyword evidence="2 5" id="KW-0689">Ribosomal protein</keyword>
<protein>
    <submittedName>
        <fullName evidence="5">39S ribosomal protein L24,mitochondrial</fullName>
    </submittedName>
</protein>
<gene>
    <name evidence="5" type="primary">MRPL24</name>
</gene>
<name>T2M7Z3_HYDVU</name>
<dbReference type="PANTHER" id="PTHR12903">
    <property type="entry name" value="MITOCHONDRIAL RIBOSOMAL PROTEIN L24"/>
    <property type="match status" value="1"/>
</dbReference>